<dbReference type="InParanoid" id="A0A369K688"/>
<dbReference type="EMBL" id="LUEZ02000009">
    <property type="protein sequence ID" value="RDB30131.1"/>
    <property type="molecule type" value="Genomic_DNA"/>
</dbReference>
<reference evidence="2" key="1">
    <citation type="submission" date="2018-04" db="EMBL/GenBank/DDBJ databases">
        <title>Whole genome sequencing of Hypsizygus marmoreus.</title>
        <authorList>
            <person name="Choi I.-G."/>
            <person name="Min B."/>
            <person name="Kim J.-G."/>
            <person name="Kim S."/>
            <person name="Oh Y.-L."/>
            <person name="Kong W.-S."/>
            <person name="Park H."/>
            <person name="Jeong J."/>
            <person name="Song E.-S."/>
        </authorList>
    </citation>
    <scope>NUCLEOTIDE SEQUENCE [LARGE SCALE GENOMIC DNA]</scope>
    <source>
        <strain evidence="2">51987-8</strain>
    </source>
</reference>
<sequence length="197" mass="22376">MERIGLRARTPRRIRPSPHPLTRQIPSTSPVVTAHGAHADSSSNNGWIEREMCSYLEDWELFECGILHTYLEVTLSRMPNRCGGLYAYEGVRYAPWRSSFSVGDPSPAMSERHIIYRIPRGVTRSDDILTYTGPTTRERTCRLPGYCRHSHSPFNEVLAPAASGNVWSSQGRLRERRDVALAVNISILSKLWPRGER</sequence>
<organism evidence="2 3">
    <name type="scientific">Hypsizygus marmoreus</name>
    <name type="common">White beech mushroom</name>
    <name type="synonym">Agaricus marmoreus</name>
    <dbReference type="NCBI Taxonomy" id="39966"/>
    <lineage>
        <taxon>Eukaryota</taxon>
        <taxon>Fungi</taxon>
        <taxon>Dikarya</taxon>
        <taxon>Basidiomycota</taxon>
        <taxon>Agaricomycotina</taxon>
        <taxon>Agaricomycetes</taxon>
        <taxon>Agaricomycetidae</taxon>
        <taxon>Agaricales</taxon>
        <taxon>Tricholomatineae</taxon>
        <taxon>Lyophyllaceae</taxon>
        <taxon>Hypsizygus</taxon>
    </lineage>
</organism>
<feature type="region of interest" description="Disordered" evidence="1">
    <location>
        <begin position="1"/>
        <end position="39"/>
    </location>
</feature>
<protein>
    <submittedName>
        <fullName evidence="2">Uncharacterized protein</fullName>
    </submittedName>
</protein>
<proteinExistence type="predicted"/>
<gene>
    <name evidence="2" type="ORF">Hypma_013972</name>
</gene>
<dbReference type="Proteomes" id="UP000076154">
    <property type="component" value="Unassembled WGS sequence"/>
</dbReference>
<evidence type="ECO:0000313" key="2">
    <source>
        <dbReference type="EMBL" id="RDB30131.1"/>
    </source>
</evidence>
<keyword evidence="3" id="KW-1185">Reference proteome</keyword>
<accession>A0A369K688</accession>
<evidence type="ECO:0000313" key="3">
    <source>
        <dbReference type="Proteomes" id="UP000076154"/>
    </source>
</evidence>
<dbReference type="AlphaFoldDB" id="A0A369K688"/>
<evidence type="ECO:0000256" key="1">
    <source>
        <dbReference type="SAM" id="MobiDB-lite"/>
    </source>
</evidence>
<name>A0A369K688_HYPMA</name>
<comment type="caution">
    <text evidence="2">The sequence shown here is derived from an EMBL/GenBank/DDBJ whole genome shotgun (WGS) entry which is preliminary data.</text>
</comment>